<feature type="transmembrane region" description="Helical" evidence="7">
    <location>
        <begin position="12"/>
        <end position="33"/>
    </location>
</feature>
<evidence type="ECO:0000256" key="2">
    <source>
        <dbReference type="ARBA" id="ARBA00008333"/>
    </source>
</evidence>
<reference evidence="8 9" key="2">
    <citation type="journal article" date="2013" name="IMA Fungus">
        <title>IMA Genome-F 1: Ceratocystis fimbriata: Draft nuclear genome sequence for the plant pathogen, Ceratocystis fimbriata.</title>
        <authorList>
            <person name="Wilken P.M."/>
            <person name="Steenkamp E.T."/>
            <person name="Wingfield M.J."/>
            <person name="de Beer Z.W."/>
            <person name="Wingfield B.D."/>
        </authorList>
    </citation>
    <scope>NUCLEOTIDE SEQUENCE [LARGE SCALE GENOMIC DNA]</scope>
    <source>
        <strain evidence="8 9">CBS 114723</strain>
    </source>
</reference>
<keyword evidence="3" id="KW-0410">Iron transport</keyword>
<dbReference type="Proteomes" id="UP000222788">
    <property type="component" value="Unassembled WGS sequence"/>
</dbReference>
<sequence length="376" mass="41484">MAELELFSVPVFLLIFRETLETAIIVSILLAFLKQTLDVPDGDPKVYRALRRQVWAGTAIGFSICLCIAGGVVMAFYSWNSTTWDQNELYYESFFSLFASLMITVMGAAVLRVGKMQAKWRVKLAKAMHAPVAVGEGGWFGRLLERYAMFTLPFVTVLREGVEAIVFIAGVSFSTPPSSVPLATLAGLAFGAGAGYALYAGGSGARLQQFLVAATCLLYMVGAGLFTRAVWYWDQQKWNEAIGGEAQELGMGPGSYDIDKSVWHVNCCSPQFEGGGIWGVLNALTGWTNSATYNSVIAYIVYWVFVIGMFLVLRFKELHGRLPLMKRYRVVDPLASHCPTLNCDSDVDRAHRRSGDSTRALLSRRLTNRASQQDEN</sequence>
<feature type="transmembrane region" description="Helical" evidence="7">
    <location>
        <begin position="54"/>
        <end position="77"/>
    </location>
</feature>
<feature type="transmembrane region" description="Helical" evidence="7">
    <location>
        <begin position="296"/>
        <end position="315"/>
    </location>
</feature>
<evidence type="ECO:0000313" key="9">
    <source>
        <dbReference type="Proteomes" id="UP000222788"/>
    </source>
</evidence>
<keyword evidence="6 7" id="KW-0472">Membrane</keyword>
<comment type="subcellular location">
    <subcellularLocation>
        <location evidence="1">Membrane</location>
        <topology evidence="1">Multi-pass membrane protein</topology>
    </subcellularLocation>
</comment>
<keyword evidence="4 7" id="KW-0812">Transmembrane</keyword>
<comment type="similarity">
    <text evidence="2">Belongs to the oxidase-dependent Fe transporter (OFeT) (TC 9.A.10.1) family.</text>
</comment>
<evidence type="ECO:0000256" key="4">
    <source>
        <dbReference type="ARBA" id="ARBA00022692"/>
    </source>
</evidence>
<evidence type="ECO:0000256" key="3">
    <source>
        <dbReference type="ARBA" id="ARBA00022496"/>
    </source>
</evidence>
<organism evidence="8 9">
    <name type="scientific">Ceratocystis fimbriata CBS 114723</name>
    <dbReference type="NCBI Taxonomy" id="1035309"/>
    <lineage>
        <taxon>Eukaryota</taxon>
        <taxon>Fungi</taxon>
        <taxon>Dikarya</taxon>
        <taxon>Ascomycota</taxon>
        <taxon>Pezizomycotina</taxon>
        <taxon>Sordariomycetes</taxon>
        <taxon>Hypocreomycetidae</taxon>
        <taxon>Microascales</taxon>
        <taxon>Ceratocystidaceae</taxon>
        <taxon>Ceratocystis</taxon>
    </lineage>
</organism>
<dbReference type="STRING" id="1035309.A0A2C5X573"/>
<keyword evidence="5 7" id="KW-1133">Transmembrane helix</keyword>
<feature type="transmembrane region" description="Helical" evidence="7">
    <location>
        <begin position="89"/>
        <end position="111"/>
    </location>
</feature>
<feature type="transmembrane region" description="Helical" evidence="7">
    <location>
        <begin position="150"/>
        <end position="173"/>
    </location>
</feature>
<dbReference type="GO" id="GO:0015093">
    <property type="term" value="F:ferrous iron transmembrane transporter activity"/>
    <property type="evidence" value="ECO:0007669"/>
    <property type="project" value="TreeGrafter"/>
</dbReference>
<feature type="transmembrane region" description="Helical" evidence="7">
    <location>
        <begin position="179"/>
        <end position="199"/>
    </location>
</feature>
<keyword evidence="9" id="KW-1185">Reference proteome</keyword>
<evidence type="ECO:0000313" key="8">
    <source>
        <dbReference type="EMBL" id="PHH53024.1"/>
    </source>
</evidence>
<keyword evidence="3" id="KW-0406">Ion transport</keyword>
<proteinExistence type="inferred from homology"/>
<accession>A0A2C5X573</accession>
<name>A0A2C5X573_9PEZI</name>
<feature type="transmembrane region" description="Helical" evidence="7">
    <location>
        <begin position="211"/>
        <end position="233"/>
    </location>
</feature>
<reference evidence="8 9" key="1">
    <citation type="journal article" date="2013" name="Fungal Biol.">
        <title>Analysis of microsatellite markers in the genome of the plant pathogen Ceratocystis fimbriata.</title>
        <authorList>
            <person name="Simpson M.C."/>
            <person name="Wilken P.M."/>
            <person name="Coetzee M.P."/>
            <person name="Wingfield M.J."/>
            <person name="Wingfield B.D."/>
        </authorList>
    </citation>
    <scope>NUCLEOTIDE SEQUENCE [LARGE SCALE GENOMIC DNA]</scope>
    <source>
        <strain evidence="8 9">CBS 114723</strain>
    </source>
</reference>
<dbReference type="Pfam" id="PF03239">
    <property type="entry name" value="FTR1"/>
    <property type="match status" value="1"/>
</dbReference>
<keyword evidence="3" id="KW-0813">Transport</keyword>
<dbReference type="OrthoDB" id="4364at2759"/>
<dbReference type="GO" id="GO:0033573">
    <property type="term" value="C:high-affinity iron permease complex"/>
    <property type="evidence" value="ECO:0007669"/>
    <property type="project" value="InterPro"/>
</dbReference>
<evidence type="ECO:0000256" key="7">
    <source>
        <dbReference type="SAM" id="Phobius"/>
    </source>
</evidence>
<evidence type="ECO:0000256" key="5">
    <source>
        <dbReference type="ARBA" id="ARBA00022989"/>
    </source>
</evidence>
<evidence type="ECO:0000256" key="6">
    <source>
        <dbReference type="ARBA" id="ARBA00023136"/>
    </source>
</evidence>
<comment type="caution">
    <text evidence="8">The sequence shown here is derived from an EMBL/GenBank/DDBJ whole genome shotgun (WGS) entry which is preliminary data.</text>
</comment>
<dbReference type="PANTHER" id="PTHR31632">
    <property type="entry name" value="IRON TRANSPORTER FTH1"/>
    <property type="match status" value="1"/>
</dbReference>
<dbReference type="AlphaFoldDB" id="A0A2C5X573"/>
<keyword evidence="3" id="KW-0408">Iron</keyword>
<gene>
    <name evidence="8" type="primary">fip1</name>
    <name evidence="8" type="ORF">CFIMG_005343RA</name>
</gene>
<dbReference type="PANTHER" id="PTHR31632:SF2">
    <property type="entry name" value="PLASMA MEMBRANE IRON PERMEASE"/>
    <property type="match status" value="1"/>
</dbReference>
<evidence type="ECO:0000256" key="1">
    <source>
        <dbReference type="ARBA" id="ARBA00004141"/>
    </source>
</evidence>
<dbReference type="InterPro" id="IPR004923">
    <property type="entry name" value="FTR1/Fip1/EfeU"/>
</dbReference>
<dbReference type="EMBL" id="APWK03000051">
    <property type="protein sequence ID" value="PHH53024.1"/>
    <property type="molecule type" value="Genomic_DNA"/>
</dbReference>
<protein>
    <submittedName>
        <fullName evidence="8">Plasma membrane iron permease</fullName>
    </submittedName>
</protein>